<reference evidence="1" key="1">
    <citation type="submission" date="2020-04" db="EMBL/GenBank/DDBJ databases">
        <authorList>
            <person name="Chiriac C."/>
            <person name="Salcher M."/>
            <person name="Ghai R."/>
            <person name="Kavagutti S V."/>
        </authorList>
    </citation>
    <scope>NUCLEOTIDE SEQUENCE</scope>
</reference>
<gene>
    <name evidence="3" type="ORF">UFOVP1146_307</name>
    <name evidence="4" type="ORF">UFOVP1638_258</name>
    <name evidence="1" type="ORF">UFOVP812_220</name>
    <name evidence="2" type="ORF">UFOVP818_345</name>
</gene>
<dbReference type="InterPro" id="IPR045715">
    <property type="entry name" value="DUF6071"/>
</dbReference>
<protein>
    <submittedName>
        <fullName evidence="1">Uncharacterized protein</fullName>
    </submittedName>
</protein>
<evidence type="ECO:0000313" key="3">
    <source>
        <dbReference type="EMBL" id="CAB4186961.1"/>
    </source>
</evidence>
<evidence type="ECO:0000313" key="2">
    <source>
        <dbReference type="EMBL" id="CAB4165809.1"/>
    </source>
</evidence>
<sequence>MKLYVNGDSHTAAAEAINTHAFAEDDHDYWMFGRAPHPDNFKVSWANQLASALGVDLHCGAESASSNSRILRTTREWLTHASNTNNLIIIQWSTWEREEWLIDDVYYQITASGTDDIPSDHHPRYKEYIADVDWRQVTQQAHDDIWQFHLELRQQQTPHVFFNGNNSFDSIVERKDWGNSYIDPYISEGTFDQRLRNAGFDTVNPKSWHFGAAAHCFWAQSMLQYVTNNNLR</sequence>
<evidence type="ECO:0000313" key="4">
    <source>
        <dbReference type="EMBL" id="CAB4221314.1"/>
    </source>
</evidence>
<dbReference type="EMBL" id="LR797502">
    <property type="protein sequence ID" value="CAB4221314.1"/>
    <property type="molecule type" value="Genomic_DNA"/>
</dbReference>
<name>A0A6J5P3Q9_9CAUD</name>
<dbReference type="EMBL" id="LR796776">
    <property type="protein sequence ID" value="CAB4165809.1"/>
    <property type="molecule type" value="Genomic_DNA"/>
</dbReference>
<dbReference type="Pfam" id="PF19547">
    <property type="entry name" value="DUF6071"/>
    <property type="match status" value="1"/>
</dbReference>
<evidence type="ECO:0000313" key="1">
    <source>
        <dbReference type="EMBL" id="CAB4163951.1"/>
    </source>
</evidence>
<accession>A0A6J5P3Q9</accession>
<proteinExistence type="predicted"/>
<dbReference type="EMBL" id="LR797099">
    <property type="protein sequence ID" value="CAB4186961.1"/>
    <property type="molecule type" value="Genomic_DNA"/>
</dbReference>
<dbReference type="EMBL" id="LR796758">
    <property type="protein sequence ID" value="CAB4163951.1"/>
    <property type="molecule type" value="Genomic_DNA"/>
</dbReference>
<organism evidence="1">
    <name type="scientific">uncultured Caudovirales phage</name>
    <dbReference type="NCBI Taxonomy" id="2100421"/>
    <lineage>
        <taxon>Viruses</taxon>
        <taxon>Duplodnaviria</taxon>
        <taxon>Heunggongvirae</taxon>
        <taxon>Uroviricota</taxon>
        <taxon>Caudoviricetes</taxon>
        <taxon>Peduoviridae</taxon>
        <taxon>Maltschvirus</taxon>
        <taxon>Maltschvirus maltsch</taxon>
    </lineage>
</organism>